<protein>
    <submittedName>
        <fullName evidence="8">MFS general substrate transporter</fullName>
    </submittedName>
</protein>
<dbReference type="SUPFAM" id="SSF103473">
    <property type="entry name" value="MFS general substrate transporter"/>
    <property type="match status" value="1"/>
</dbReference>
<dbReference type="InterPro" id="IPR011701">
    <property type="entry name" value="MFS"/>
</dbReference>
<evidence type="ECO:0000313" key="9">
    <source>
        <dbReference type="Proteomes" id="UP000807353"/>
    </source>
</evidence>
<dbReference type="Proteomes" id="UP000807353">
    <property type="component" value="Unassembled WGS sequence"/>
</dbReference>
<feature type="transmembrane region" description="Helical" evidence="6">
    <location>
        <begin position="278"/>
        <end position="298"/>
    </location>
</feature>
<evidence type="ECO:0000256" key="1">
    <source>
        <dbReference type="ARBA" id="ARBA00004141"/>
    </source>
</evidence>
<dbReference type="FunFam" id="1.20.1250.20:FF:000034">
    <property type="entry name" value="MFS general substrate transporter"/>
    <property type="match status" value="1"/>
</dbReference>
<feature type="transmembrane region" description="Helical" evidence="6">
    <location>
        <begin position="361"/>
        <end position="383"/>
    </location>
</feature>
<evidence type="ECO:0000313" key="8">
    <source>
        <dbReference type="EMBL" id="KAF9467416.1"/>
    </source>
</evidence>
<dbReference type="GO" id="GO:0016020">
    <property type="term" value="C:membrane"/>
    <property type="evidence" value="ECO:0007669"/>
    <property type="project" value="UniProtKB-SubCell"/>
</dbReference>
<feature type="transmembrane region" description="Helical" evidence="6">
    <location>
        <begin position="43"/>
        <end position="63"/>
    </location>
</feature>
<dbReference type="OrthoDB" id="2962993at2759"/>
<dbReference type="PANTHER" id="PTHR43791:SF19">
    <property type="entry name" value="TRANSPORTER, PUTATIVE (AFU_ORTHOLOGUE AFUA_1G01812)-RELATED"/>
    <property type="match status" value="1"/>
</dbReference>
<comment type="caution">
    <text evidence="8">The sequence shown here is derived from an EMBL/GenBank/DDBJ whole genome shotgun (WGS) entry which is preliminary data.</text>
</comment>
<evidence type="ECO:0000256" key="2">
    <source>
        <dbReference type="ARBA" id="ARBA00022448"/>
    </source>
</evidence>
<dbReference type="InterPro" id="IPR020846">
    <property type="entry name" value="MFS_dom"/>
</dbReference>
<evidence type="ECO:0000256" key="6">
    <source>
        <dbReference type="SAM" id="Phobius"/>
    </source>
</evidence>
<name>A0A9P5YGG7_9AGAR</name>
<organism evidence="8 9">
    <name type="scientific">Collybia nuda</name>
    <dbReference type="NCBI Taxonomy" id="64659"/>
    <lineage>
        <taxon>Eukaryota</taxon>
        <taxon>Fungi</taxon>
        <taxon>Dikarya</taxon>
        <taxon>Basidiomycota</taxon>
        <taxon>Agaricomycotina</taxon>
        <taxon>Agaricomycetes</taxon>
        <taxon>Agaricomycetidae</taxon>
        <taxon>Agaricales</taxon>
        <taxon>Tricholomatineae</taxon>
        <taxon>Clitocybaceae</taxon>
        <taxon>Collybia</taxon>
    </lineage>
</organism>
<feature type="domain" description="Major facilitator superfamily (MFS) profile" evidence="7">
    <location>
        <begin position="45"/>
        <end position="485"/>
    </location>
</feature>
<feature type="transmembrane region" description="Helical" evidence="6">
    <location>
        <begin position="423"/>
        <end position="445"/>
    </location>
</feature>
<keyword evidence="3 6" id="KW-0812">Transmembrane</keyword>
<sequence>MSTYQAPDEKAFVDTLGRDTSEETLRPLASEAEISRVLRKMDWYILPFVSLLYLSSFLDRANIGNAKIAGMSADAHLDGFKYNIIAAVFFVTYAFSEIPSNIALKLVRPSRWIPSIMVAWGIVMTLMCLCNTYEGLLIARIFLGLTEGGLFPGITFYLSLWYRRRDVAGRIAIFVAASTIAGAFGGLLAYAIEMMDGIAGLHGWQWIFCIEGIATVVIAFASYFYMQDYPETAKFLTETERETVCRMLKDDCLGLATHYDRKFVWQAMTDYNTYLHMGIYIGLLIPLYAVALFAPTIVKELGYTAANAQLLTVPIFVAGCIATIFIGILSDRYNLRGPFLIGTSATSLIGFLVSYTQDTPGAGYVGAVLATMVYPTIALELAWAGASAGGDVRKGVTLAMVIGMGNLGGVCSSFTYLSPDRFYIGHFIAMGSLGFSIILSTFAMWNFNRINKEKEALCRREGIDDSRRDEFKEMGSESPLFRYTI</sequence>
<evidence type="ECO:0000256" key="4">
    <source>
        <dbReference type="ARBA" id="ARBA00022989"/>
    </source>
</evidence>
<keyword evidence="4 6" id="KW-1133">Transmembrane helix</keyword>
<proteinExistence type="predicted"/>
<keyword evidence="9" id="KW-1185">Reference proteome</keyword>
<keyword evidence="2" id="KW-0813">Transport</keyword>
<evidence type="ECO:0000256" key="3">
    <source>
        <dbReference type="ARBA" id="ARBA00022692"/>
    </source>
</evidence>
<feature type="transmembrane region" description="Helical" evidence="6">
    <location>
        <begin position="310"/>
        <end position="330"/>
    </location>
</feature>
<evidence type="ECO:0000259" key="7">
    <source>
        <dbReference type="PROSITE" id="PS50850"/>
    </source>
</evidence>
<evidence type="ECO:0000256" key="5">
    <source>
        <dbReference type="ARBA" id="ARBA00023136"/>
    </source>
</evidence>
<dbReference type="GO" id="GO:0022857">
    <property type="term" value="F:transmembrane transporter activity"/>
    <property type="evidence" value="ECO:0007669"/>
    <property type="project" value="InterPro"/>
</dbReference>
<dbReference type="InterPro" id="IPR036259">
    <property type="entry name" value="MFS_trans_sf"/>
</dbReference>
<dbReference type="PROSITE" id="PS50850">
    <property type="entry name" value="MFS"/>
    <property type="match status" value="1"/>
</dbReference>
<dbReference type="AlphaFoldDB" id="A0A9P5YGG7"/>
<reference evidence="8" key="1">
    <citation type="submission" date="2020-11" db="EMBL/GenBank/DDBJ databases">
        <authorList>
            <consortium name="DOE Joint Genome Institute"/>
            <person name="Ahrendt S."/>
            <person name="Riley R."/>
            <person name="Andreopoulos W."/>
            <person name="Labutti K."/>
            <person name="Pangilinan J."/>
            <person name="Ruiz-Duenas F.J."/>
            <person name="Barrasa J.M."/>
            <person name="Sanchez-Garcia M."/>
            <person name="Camarero S."/>
            <person name="Miyauchi S."/>
            <person name="Serrano A."/>
            <person name="Linde D."/>
            <person name="Babiker R."/>
            <person name="Drula E."/>
            <person name="Ayuso-Fernandez I."/>
            <person name="Pacheco R."/>
            <person name="Padilla G."/>
            <person name="Ferreira P."/>
            <person name="Barriuso J."/>
            <person name="Kellner H."/>
            <person name="Castanera R."/>
            <person name="Alfaro M."/>
            <person name="Ramirez L."/>
            <person name="Pisabarro A.G."/>
            <person name="Kuo A."/>
            <person name="Tritt A."/>
            <person name="Lipzen A."/>
            <person name="He G."/>
            <person name="Yan M."/>
            <person name="Ng V."/>
            <person name="Cullen D."/>
            <person name="Martin F."/>
            <person name="Rosso M.-N."/>
            <person name="Henrissat B."/>
            <person name="Hibbett D."/>
            <person name="Martinez A.T."/>
            <person name="Grigoriev I.V."/>
        </authorList>
    </citation>
    <scope>NUCLEOTIDE SEQUENCE</scope>
    <source>
        <strain evidence="8">CBS 247.69</strain>
    </source>
</reference>
<feature type="transmembrane region" description="Helical" evidence="6">
    <location>
        <begin position="172"/>
        <end position="192"/>
    </location>
</feature>
<dbReference type="PANTHER" id="PTHR43791">
    <property type="entry name" value="PERMEASE-RELATED"/>
    <property type="match status" value="1"/>
</dbReference>
<dbReference type="EMBL" id="MU150237">
    <property type="protein sequence ID" value="KAF9467416.1"/>
    <property type="molecule type" value="Genomic_DNA"/>
</dbReference>
<feature type="transmembrane region" description="Helical" evidence="6">
    <location>
        <begin position="395"/>
        <end position="417"/>
    </location>
</feature>
<feature type="transmembrane region" description="Helical" evidence="6">
    <location>
        <begin position="337"/>
        <end position="355"/>
    </location>
</feature>
<keyword evidence="5 6" id="KW-0472">Membrane</keyword>
<accession>A0A9P5YGG7</accession>
<feature type="transmembrane region" description="Helical" evidence="6">
    <location>
        <begin position="116"/>
        <end position="135"/>
    </location>
</feature>
<dbReference type="Gene3D" id="1.20.1250.20">
    <property type="entry name" value="MFS general substrate transporter like domains"/>
    <property type="match status" value="2"/>
</dbReference>
<feature type="transmembrane region" description="Helical" evidence="6">
    <location>
        <begin position="204"/>
        <end position="226"/>
    </location>
</feature>
<feature type="transmembrane region" description="Helical" evidence="6">
    <location>
        <begin position="83"/>
        <end position="104"/>
    </location>
</feature>
<dbReference type="Pfam" id="PF07690">
    <property type="entry name" value="MFS_1"/>
    <property type="match status" value="1"/>
</dbReference>
<gene>
    <name evidence="8" type="ORF">BDZ94DRAFT_1305491</name>
</gene>
<feature type="transmembrane region" description="Helical" evidence="6">
    <location>
        <begin position="141"/>
        <end position="160"/>
    </location>
</feature>
<comment type="subcellular location">
    <subcellularLocation>
        <location evidence="1">Membrane</location>
        <topology evidence="1">Multi-pass membrane protein</topology>
    </subcellularLocation>
</comment>